<dbReference type="EMBL" id="LJXT01000033">
    <property type="protein sequence ID" value="KPQ17200.1"/>
    <property type="molecule type" value="Genomic_DNA"/>
</dbReference>
<dbReference type="AlphaFoldDB" id="A0A0P7XKU0"/>
<proteinExistence type="predicted"/>
<comment type="caution">
    <text evidence="1">The sequence shown here is derived from an EMBL/GenBank/DDBJ whole genome shotgun (WGS) entry which is preliminary data.</text>
</comment>
<reference evidence="1 2" key="1">
    <citation type="submission" date="2015-09" db="EMBL/GenBank/DDBJ databases">
        <title>Identification and resolution of microdiversity through metagenomic sequencing of parallel consortia.</title>
        <authorList>
            <person name="Nelson W.C."/>
            <person name="Romine M.F."/>
            <person name="Lindemann S.R."/>
        </authorList>
    </citation>
    <scope>NUCLEOTIDE SEQUENCE [LARGE SCALE GENOMIC DNA]</scope>
    <source>
        <strain evidence="1">HL-49</strain>
    </source>
</reference>
<gene>
    <name evidence="1" type="ORF">HLUCCX10_06895</name>
</gene>
<name>A0A0P7XKU0_9BACT</name>
<sequence length="94" mass="11163">MKHLEAIRQMEQSVIKGFIILVLLGSSLLCEAQQKSKLTKEQYEVIEGAFRNSGKDQTRIFFQTIDYKSWVHLLYGDYYREEWESRFALLKILN</sequence>
<evidence type="ECO:0000313" key="2">
    <source>
        <dbReference type="Proteomes" id="UP000050421"/>
    </source>
</evidence>
<organism evidence="1 2">
    <name type="scientific">Algoriphagus marincola HL-49</name>
    <dbReference type="NCBI Taxonomy" id="1305737"/>
    <lineage>
        <taxon>Bacteria</taxon>
        <taxon>Pseudomonadati</taxon>
        <taxon>Bacteroidota</taxon>
        <taxon>Cytophagia</taxon>
        <taxon>Cytophagales</taxon>
        <taxon>Cyclobacteriaceae</taxon>
        <taxon>Algoriphagus</taxon>
    </lineage>
</organism>
<protein>
    <submittedName>
        <fullName evidence="1">Uncharacterized protein</fullName>
    </submittedName>
</protein>
<evidence type="ECO:0000313" key="1">
    <source>
        <dbReference type="EMBL" id="KPQ17200.1"/>
    </source>
</evidence>
<dbReference type="STRING" id="1305737.GCA_000526355_03094"/>
<accession>A0A0P7XKU0</accession>
<dbReference type="Proteomes" id="UP000050421">
    <property type="component" value="Unassembled WGS sequence"/>
</dbReference>